<protein>
    <submittedName>
        <fullName evidence="2">Uncharacterized protein</fullName>
    </submittedName>
</protein>
<dbReference type="Proteomes" id="UP000186817">
    <property type="component" value="Unassembled WGS sequence"/>
</dbReference>
<gene>
    <name evidence="2" type="ORF">AK812_SmicGene46328</name>
</gene>
<reference evidence="2 3" key="1">
    <citation type="submission" date="2016-02" db="EMBL/GenBank/DDBJ databases">
        <title>Genome analysis of coral dinoflagellate symbionts highlights evolutionary adaptations to a symbiotic lifestyle.</title>
        <authorList>
            <person name="Aranda M."/>
            <person name="Li Y."/>
            <person name="Liew Y.J."/>
            <person name="Baumgarten S."/>
            <person name="Simakov O."/>
            <person name="Wilson M."/>
            <person name="Piel J."/>
            <person name="Ashoor H."/>
            <person name="Bougouffa S."/>
            <person name="Bajic V.B."/>
            <person name="Ryu T."/>
            <person name="Ravasi T."/>
            <person name="Bayer T."/>
            <person name="Micklem G."/>
            <person name="Kim H."/>
            <person name="Bhak J."/>
            <person name="Lajeunesse T.C."/>
            <person name="Voolstra C.R."/>
        </authorList>
    </citation>
    <scope>NUCLEOTIDE SEQUENCE [LARGE SCALE GENOMIC DNA]</scope>
    <source>
        <strain evidence="2 3">CCMP2467</strain>
    </source>
</reference>
<feature type="transmembrane region" description="Helical" evidence="1">
    <location>
        <begin position="39"/>
        <end position="61"/>
    </location>
</feature>
<evidence type="ECO:0000313" key="2">
    <source>
        <dbReference type="EMBL" id="OLP74202.1"/>
    </source>
</evidence>
<dbReference type="EMBL" id="LSRX01004112">
    <property type="protein sequence ID" value="OLP74202.1"/>
    <property type="molecule type" value="Genomic_DNA"/>
</dbReference>
<keyword evidence="1" id="KW-0812">Transmembrane</keyword>
<evidence type="ECO:0000256" key="1">
    <source>
        <dbReference type="SAM" id="Phobius"/>
    </source>
</evidence>
<name>A0A1Q9BU65_SYMMI</name>
<dbReference type="OrthoDB" id="438676at2759"/>
<accession>A0A1Q9BU65</accession>
<proteinExistence type="predicted"/>
<evidence type="ECO:0000313" key="3">
    <source>
        <dbReference type="Proteomes" id="UP000186817"/>
    </source>
</evidence>
<sequence>MCLGGEFLVPLLLEFGTHPRVAAATSGFLIFFNTSSNVAHYLLAGTIEPFLAYGVGCFLFAPYLHRYGLDHLCSPIA</sequence>
<comment type="caution">
    <text evidence="2">The sequence shown here is derived from an EMBL/GenBank/DDBJ whole genome shotgun (WGS) entry which is preliminary data.</text>
</comment>
<keyword evidence="1" id="KW-0472">Membrane</keyword>
<keyword evidence="1" id="KW-1133">Transmembrane helix</keyword>
<organism evidence="2 3">
    <name type="scientific">Symbiodinium microadriaticum</name>
    <name type="common">Dinoflagellate</name>
    <name type="synonym">Zooxanthella microadriatica</name>
    <dbReference type="NCBI Taxonomy" id="2951"/>
    <lineage>
        <taxon>Eukaryota</taxon>
        <taxon>Sar</taxon>
        <taxon>Alveolata</taxon>
        <taxon>Dinophyceae</taxon>
        <taxon>Suessiales</taxon>
        <taxon>Symbiodiniaceae</taxon>
        <taxon>Symbiodinium</taxon>
    </lineage>
</organism>
<dbReference type="AlphaFoldDB" id="A0A1Q9BU65"/>
<keyword evidence="3" id="KW-1185">Reference proteome</keyword>